<keyword evidence="4" id="KW-1185">Reference proteome</keyword>
<protein>
    <submittedName>
        <fullName evidence="3">Porin family protein</fullName>
    </submittedName>
</protein>
<dbReference type="EMBL" id="CP031188">
    <property type="protein sequence ID" value="AXG75154.1"/>
    <property type="molecule type" value="Genomic_DNA"/>
</dbReference>
<dbReference type="AlphaFoldDB" id="A0A345HEZ4"/>
<organism evidence="3 4">
    <name type="scientific">Flavobacterium arcticum</name>
    <dbReference type="NCBI Taxonomy" id="1784713"/>
    <lineage>
        <taxon>Bacteria</taxon>
        <taxon>Pseudomonadati</taxon>
        <taxon>Bacteroidota</taxon>
        <taxon>Flavobacteriia</taxon>
        <taxon>Flavobacteriales</taxon>
        <taxon>Flavobacteriaceae</taxon>
        <taxon>Flavobacterium</taxon>
    </lineage>
</organism>
<name>A0A345HEZ4_9FLAO</name>
<dbReference type="Pfam" id="PF13505">
    <property type="entry name" value="OMP_b-brl"/>
    <property type="match status" value="1"/>
</dbReference>
<gene>
    <name evidence="3" type="ORF">DVK85_13310</name>
</gene>
<reference evidence="3 4" key="1">
    <citation type="submission" date="2018-07" db="EMBL/GenBank/DDBJ databases">
        <title>Complete genome sequence of Flavobacterium arcticum type strain SM1502T.</title>
        <authorList>
            <person name="Li Y."/>
            <person name="Li D.-D."/>
        </authorList>
    </citation>
    <scope>NUCLEOTIDE SEQUENCE [LARGE SCALE GENOMIC DNA]</scope>
    <source>
        <strain evidence="3 4">SM1502</strain>
    </source>
</reference>
<dbReference type="KEGG" id="fat:DVK85_13310"/>
<evidence type="ECO:0000256" key="1">
    <source>
        <dbReference type="ARBA" id="ARBA00022729"/>
    </source>
</evidence>
<evidence type="ECO:0000313" key="3">
    <source>
        <dbReference type="EMBL" id="AXG75154.1"/>
    </source>
</evidence>
<evidence type="ECO:0000313" key="4">
    <source>
        <dbReference type="Proteomes" id="UP000253951"/>
    </source>
</evidence>
<dbReference type="SUPFAM" id="SSF56925">
    <property type="entry name" value="OMPA-like"/>
    <property type="match status" value="1"/>
</dbReference>
<dbReference type="InterPro" id="IPR011250">
    <property type="entry name" value="OMP/PagP_B-barrel"/>
</dbReference>
<accession>A0A345HEZ4</accession>
<proteinExistence type="predicted"/>
<feature type="domain" description="Outer membrane protein beta-barrel" evidence="2">
    <location>
        <begin position="22"/>
        <end position="191"/>
    </location>
</feature>
<dbReference type="Proteomes" id="UP000253951">
    <property type="component" value="Chromosome"/>
</dbReference>
<sequence length="191" mass="21385">MVIYTIFVLYNNNLSFMKKLLLVAFVFMCSYTTVKAQAFGIKAGLNFANFNGNDADDFNVLTSFHVGMVAEMHLMDALSVQPEFLYSVQGAKTKDETYKLNYVTLPVMLKLYFTDSFNIHAGPQIGLLIGESDSFTTFESSTYDLGFAGGVEFFFADNFAAQARYNAGSTKVSDKYELKNSVLQLSLCYMF</sequence>
<dbReference type="OrthoDB" id="947434at2"/>
<evidence type="ECO:0000259" key="2">
    <source>
        <dbReference type="Pfam" id="PF13505"/>
    </source>
</evidence>
<dbReference type="InterPro" id="IPR027385">
    <property type="entry name" value="Beta-barrel_OMP"/>
</dbReference>
<keyword evidence="1" id="KW-0732">Signal</keyword>